<organism evidence="1 2">
    <name type="scientific">Citrus sinensis</name>
    <name type="common">Sweet orange</name>
    <name type="synonym">Citrus aurantium var. sinensis</name>
    <dbReference type="NCBI Taxonomy" id="2711"/>
    <lineage>
        <taxon>Eukaryota</taxon>
        <taxon>Viridiplantae</taxon>
        <taxon>Streptophyta</taxon>
        <taxon>Embryophyta</taxon>
        <taxon>Tracheophyta</taxon>
        <taxon>Spermatophyta</taxon>
        <taxon>Magnoliopsida</taxon>
        <taxon>eudicotyledons</taxon>
        <taxon>Gunneridae</taxon>
        <taxon>Pentapetalae</taxon>
        <taxon>rosids</taxon>
        <taxon>malvids</taxon>
        <taxon>Sapindales</taxon>
        <taxon>Rutaceae</taxon>
        <taxon>Aurantioideae</taxon>
        <taxon>Citrus</taxon>
    </lineage>
</organism>
<evidence type="ECO:0000313" key="1">
    <source>
        <dbReference type="EMBL" id="KDO40511.1"/>
    </source>
</evidence>
<gene>
    <name evidence="1" type="ORF">CISIN_1g0360493mg</name>
</gene>
<dbReference type="InterPro" id="IPR001611">
    <property type="entry name" value="Leu-rich_rpt"/>
</dbReference>
<sequence>SLKLLDLRSCGFWGKVPHSIGNFTRLQFLYLGFNNFSGDLLGSIGNLRSLEAIYMSKCNFSGQITSSLRNLTELVVLDMAQNSYGGTMEIEGKVHKWLLDPNMQNLNALNLSHNLLTGFDQHLVLLPGNN</sequence>
<accession>A0A067DPH3</accession>
<keyword evidence="2" id="KW-1185">Reference proteome</keyword>
<evidence type="ECO:0008006" key="3">
    <source>
        <dbReference type="Google" id="ProtNLM"/>
    </source>
</evidence>
<dbReference type="STRING" id="2711.A0A067DPH3"/>
<dbReference type="AlphaFoldDB" id="A0A067DPH3"/>
<feature type="non-terminal residue" evidence="1">
    <location>
        <position position="1"/>
    </location>
</feature>
<dbReference type="PANTHER" id="PTHR48004:SF103">
    <property type="entry name" value="OS01G0515300 PROTEIN"/>
    <property type="match status" value="1"/>
</dbReference>
<reference evidence="1 2" key="1">
    <citation type="submission" date="2014-04" db="EMBL/GenBank/DDBJ databases">
        <authorList>
            <consortium name="International Citrus Genome Consortium"/>
            <person name="Gmitter F."/>
            <person name="Chen C."/>
            <person name="Farmerie W."/>
            <person name="Harkins T."/>
            <person name="Desany B."/>
            <person name="Mohiuddin M."/>
            <person name="Kodira C."/>
            <person name="Borodovsky M."/>
            <person name="Lomsadze A."/>
            <person name="Burns P."/>
            <person name="Jenkins J."/>
            <person name="Prochnik S."/>
            <person name="Shu S."/>
            <person name="Chapman J."/>
            <person name="Pitluck S."/>
            <person name="Schmutz J."/>
            <person name="Rokhsar D."/>
        </authorList>
    </citation>
    <scope>NUCLEOTIDE SEQUENCE</scope>
</reference>
<dbReference type="InterPro" id="IPR032675">
    <property type="entry name" value="LRR_dom_sf"/>
</dbReference>
<dbReference type="EMBL" id="KK785930">
    <property type="protein sequence ID" value="KDO40511.1"/>
    <property type="molecule type" value="Genomic_DNA"/>
</dbReference>
<dbReference type="SUPFAM" id="SSF52058">
    <property type="entry name" value="L domain-like"/>
    <property type="match status" value="1"/>
</dbReference>
<dbReference type="PANTHER" id="PTHR48004">
    <property type="entry name" value="OS01G0149700 PROTEIN"/>
    <property type="match status" value="1"/>
</dbReference>
<proteinExistence type="predicted"/>
<dbReference type="Pfam" id="PF00560">
    <property type="entry name" value="LRR_1"/>
    <property type="match status" value="3"/>
</dbReference>
<dbReference type="InterPro" id="IPR052941">
    <property type="entry name" value="StomDev_PlantInt_Reg"/>
</dbReference>
<feature type="non-terminal residue" evidence="1">
    <location>
        <position position="130"/>
    </location>
</feature>
<evidence type="ECO:0000313" key="2">
    <source>
        <dbReference type="Proteomes" id="UP000027120"/>
    </source>
</evidence>
<name>A0A067DPH3_CITSI</name>
<dbReference type="Proteomes" id="UP000027120">
    <property type="component" value="Unassembled WGS sequence"/>
</dbReference>
<protein>
    <recommendedName>
        <fullName evidence="3">Leucine-rich repeat-containing N-terminal plant-type domain-containing protein</fullName>
    </recommendedName>
</protein>
<dbReference type="Gene3D" id="3.80.10.10">
    <property type="entry name" value="Ribonuclease Inhibitor"/>
    <property type="match status" value="1"/>
</dbReference>